<dbReference type="InterPro" id="IPR033704">
    <property type="entry name" value="dUTPase_trimeric"/>
</dbReference>
<dbReference type="SUPFAM" id="SSF51283">
    <property type="entry name" value="dUTPase-like"/>
    <property type="match status" value="1"/>
</dbReference>
<sequence length="176" mass="19072">MLIISNNLRSLVQSTDLCDVALVEEFSIKLLLGKKIRRISPTPAGAPLVYNAQFVAADYFDEEETVSGHLILAPGDSLLACTEHRFTMPAGYFGLAQTKGTLARLFVSATCNDGQIEPGFTGRITLELTNHAKFAVQLAPGDNIAQLFLFRCSTDAVRPYQGRYAGADGPTIADFK</sequence>
<evidence type="ECO:0008006" key="4">
    <source>
        <dbReference type="Google" id="ProtNLM"/>
    </source>
</evidence>
<dbReference type="PANTHER" id="PTHR42680:SF3">
    <property type="entry name" value="DCTP DEAMINASE"/>
    <property type="match status" value="1"/>
</dbReference>
<dbReference type="InterPro" id="IPR011962">
    <property type="entry name" value="dCTP_deaminase"/>
</dbReference>
<dbReference type="InterPro" id="IPR036157">
    <property type="entry name" value="dUTPase-like_sf"/>
</dbReference>
<evidence type="ECO:0000313" key="3">
    <source>
        <dbReference type="EMBL" id="MDT8759744.1"/>
    </source>
</evidence>
<keyword evidence="2" id="KW-0546">Nucleotide metabolism</keyword>
<dbReference type="EMBL" id="JALMLT010000003">
    <property type="protein sequence ID" value="MDT8759744.1"/>
    <property type="molecule type" value="Genomic_DNA"/>
</dbReference>
<dbReference type="Pfam" id="PF22769">
    <property type="entry name" value="DCD"/>
    <property type="match status" value="1"/>
</dbReference>
<evidence type="ECO:0000256" key="1">
    <source>
        <dbReference type="ARBA" id="ARBA00022801"/>
    </source>
</evidence>
<evidence type="ECO:0000256" key="2">
    <source>
        <dbReference type="ARBA" id="ARBA00023080"/>
    </source>
</evidence>
<proteinExistence type="predicted"/>
<keyword evidence="1" id="KW-0378">Hydrolase</keyword>
<accession>A0ABU3N797</accession>
<organism evidence="3">
    <name type="scientific">Sphingomonas psychrotolerans</name>
    <dbReference type="NCBI Taxonomy" id="1327635"/>
    <lineage>
        <taxon>Bacteria</taxon>
        <taxon>Pseudomonadati</taxon>
        <taxon>Pseudomonadota</taxon>
        <taxon>Alphaproteobacteria</taxon>
        <taxon>Sphingomonadales</taxon>
        <taxon>Sphingomonadaceae</taxon>
        <taxon>Sphingomonas</taxon>
    </lineage>
</organism>
<name>A0ABU3N797_9SPHN</name>
<protein>
    <recommendedName>
        <fullName evidence="4">dCTP deaminase</fullName>
    </recommendedName>
</protein>
<reference evidence="3" key="1">
    <citation type="submission" date="2022-04" db="EMBL/GenBank/DDBJ databases">
        <title>Tomato heritable bacteria conferring resistance against bacterial wilt.</title>
        <authorList>
            <person name="Yin J."/>
        </authorList>
    </citation>
    <scope>NUCLEOTIDE SEQUENCE</scope>
    <source>
        <strain evidence="3">Cra20</strain>
    </source>
</reference>
<dbReference type="CDD" id="cd07557">
    <property type="entry name" value="trimeric_dUTPase"/>
    <property type="match status" value="1"/>
</dbReference>
<comment type="caution">
    <text evidence="3">The sequence shown here is derived from an EMBL/GenBank/DDBJ whole genome shotgun (WGS) entry which is preliminary data.</text>
</comment>
<dbReference type="Gene3D" id="2.70.40.10">
    <property type="match status" value="1"/>
</dbReference>
<dbReference type="PANTHER" id="PTHR42680">
    <property type="entry name" value="DCTP DEAMINASE"/>
    <property type="match status" value="1"/>
</dbReference>
<gene>
    <name evidence="3" type="ORF">MZO42_13660</name>
</gene>